<reference evidence="3 4" key="1">
    <citation type="submission" date="2022-07" db="EMBL/GenBank/DDBJ databases">
        <title>Genomic and pangenome structural analysis of the polyextremophile Exiguobacterium.</title>
        <authorList>
            <person name="Shen L."/>
        </authorList>
    </citation>
    <scope>NUCLEOTIDE SEQUENCE [LARGE SCALE GENOMIC DNA]</scope>
    <source>
        <strain evidence="3 4">12_1</strain>
    </source>
</reference>
<feature type="transmembrane region" description="Helical" evidence="2">
    <location>
        <begin position="324"/>
        <end position="346"/>
    </location>
</feature>
<protein>
    <submittedName>
        <fullName evidence="3">DUF1524 domain-containing protein</fullName>
    </submittedName>
</protein>
<organism evidence="3 4">
    <name type="scientific">Exiguobacterium alkaliphilum</name>
    <dbReference type="NCBI Taxonomy" id="1428684"/>
    <lineage>
        <taxon>Bacteria</taxon>
        <taxon>Bacillati</taxon>
        <taxon>Bacillota</taxon>
        <taxon>Bacilli</taxon>
        <taxon>Bacillales</taxon>
        <taxon>Bacillales Family XII. Incertae Sedis</taxon>
        <taxon>Exiguobacterium</taxon>
    </lineage>
</organism>
<keyword evidence="2" id="KW-0812">Transmembrane</keyword>
<keyword evidence="2" id="KW-1133">Transmembrane helix</keyword>
<sequence>MSHSFRTDEEMLFQYFRERFDICYEQHELDIKEYEKTIFDLHAKSEQEKNSMFDDLIGEYGQVVSRTIIQTFGLAPFFHQNQDGGDVTTKHNARQGIYAREEDKFERSKYGYDSSKKIVLHQNEKRKGKQVDSYTGKSIDRANVDHVVPLNSFHKNGGFLLDDNRKKAFSSDTRNLVVTDETLNKSKGDLRLDDFRNHRVGGQEDTNDVRFAIDEKRARQIADQANVAYDDHQISRIETMKGYTSRSLQAGVEDGLRLGAREAIGMVLHTLISELFKEMKQYAKQLKTYRSDGIMLTELNKMAERVIKNTQKQLSGLLRAATKIFGEGILSGFMSSILTTVINTFITTKKRVVRIIREGFLSIVRAFRVLFTNPQNLSQSMLYREVTKLLITGLVVAGGIAFEEVFENMLRGLALPFLPLISSTMVGVLTGIALATIMYMIDQVWSMLPSTSELMANSAELIHNRMRLQTEFDSIAMDLSVSQTDDILSRMTRTNLAIESTIDFFEE</sequence>
<dbReference type="EMBL" id="JANIEK010000062">
    <property type="protein sequence ID" value="MCT4796349.1"/>
    <property type="molecule type" value="Genomic_DNA"/>
</dbReference>
<keyword evidence="1" id="KW-0175">Coiled coil</keyword>
<proteinExistence type="predicted"/>
<comment type="caution">
    <text evidence="3">The sequence shown here is derived from an EMBL/GenBank/DDBJ whole genome shotgun (WGS) entry which is preliminary data.</text>
</comment>
<dbReference type="RefSeq" id="WP_034814451.1">
    <property type="nucleotide sequence ID" value="NZ_JANIEK010000062.1"/>
</dbReference>
<name>A0ABT2L0V6_9BACL</name>
<keyword evidence="2" id="KW-0472">Membrane</keyword>
<feature type="transmembrane region" description="Helical" evidence="2">
    <location>
        <begin position="386"/>
        <end position="402"/>
    </location>
</feature>
<evidence type="ECO:0000256" key="2">
    <source>
        <dbReference type="SAM" id="Phobius"/>
    </source>
</evidence>
<feature type="transmembrane region" description="Helical" evidence="2">
    <location>
        <begin position="414"/>
        <end position="441"/>
    </location>
</feature>
<evidence type="ECO:0000256" key="1">
    <source>
        <dbReference type="SAM" id="Coils"/>
    </source>
</evidence>
<evidence type="ECO:0000313" key="4">
    <source>
        <dbReference type="Proteomes" id="UP001206821"/>
    </source>
</evidence>
<accession>A0ABT2L0V6</accession>
<dbReference type="Proteomes" id="UP001206821">
    <property type="component" value="Unassembled WGS sequence"/>
</dbReference>
<evidence type="ECO:0000313" key="3">
    <source>
        <dbReference type="EMBL" id="MCT4796349.1"/>
    </source>
</evidence>
<feature type="coiled-coil region" evidence="1">
    <location>
        <begin position="272"/>
        <end position="320"/>
    </location>
</feature>
<gene>
    <name evidence="3" type="ORF">NQG31_12405</name>
</gene>
<keyword evidence="4" id="KW-1185">Reference proteome</keyword>